<feature type="repeat" description="ANK" evidence="1">
    <location>
        <begin position="375"/>
        <end position="407"/>
    </location>
</feature>
<gene>
    <name evidence="2" type="ORF">Q9L58_008859</name>
</gene>
<feature type="repeat" description="ANK" evidence="1">
    <location>
        <begin position="309"/>
        <end position="341"/>
    </location>
</feature>
<dbReference type="PROSITE" id="PS50297">
    <property type="entry name" value="ANK_REP_REGION"/>
    <property type="match status" value="7"/>
</dbReference>
<protein>
    <submittedName>
        <fullName evidence="2">Uncharacterized protein</fullName>
    </submittedName>
</protein>
<dbReference type="InterPro" id="IPR036770">
    <property type="entry name" value="Ankyrin_rpt-contain_sf"/>
</dbReference>
<dbReference type="PANTHER" id="PTHR24118">
    <property type="entry name" value="POTE ANKYRIN DOMAIN"/>
    <property type="match status" value="1"/>
</dbReference>
<dbReference type="InterPro" id="IPR002110">
    <property type="entry name" value="Ankyrin_rpt"/>
</dbReference>
<dbReference type="Pfam" id="PF12796">
    <property type="entry name" value="Ank_2"/>
    <property type="match status" value="3"/>
</dbReference>
<organism evidence="2 3">
    <name type="scientific">Discina gigas</name>
    <dbReference type="NCBI Taxonomy" id="1032678"/>
    <lineage>
        <taxon>Eukaryota</taxon>
        <taxon>Fungi</taxon>
        <taxon>Dikarya</taxon>
        <taxon>Ascomycota</taxon>
        <taxon>Pezizomycotina</taxon>
        <taxon>Pezizomycetes</taxon>
        <taxon>Pezizales</taxon>
        <taxon>Discinaceae</taxon>
        <taxon>Discina</taxon>
    </lineage>
</organism>
<dbReference type="PRINTS" id="PR01415">
    <property type="entry name" value="ANKYRIN"/>
</dbReference>
<name>A0ABR3G905_9PEZI</name>
<feature type="repeat" description="ANK" evidence="1">
    <location>
        <begin position="342"/>
        <end position="374"/>
    </location>
</feature>
<proteinExistence type="predicted"/>
<keyword evidence="3" id="KW-1185">Reference proteome</keyword>
<dbReference type="PANTHER" id="PTHR24118:SF99">
    <property type="entry name" value="POTE ANKYRIN DOMAIN FAMILY MEMBER 3C-RELATED"/>
    <property type="match status" value="1"/>
</dbReference>
<comment type="caution">
    <text evidence="2">The sequence shown here is derived from an EMBL/GenBank/DDBJ whole genome shotgun (WGS) entry which is preliminary data.</text>
</comment>
<dbReference type="Proteomes" id="UP001447188">
    <property type="component" value="Unassembled WGS sequence"/>
</dbReference>
<feature type="repeat" description="ANK" evidence="1">
    <location>
        <begin position="54"/>
        <end position="86"/>
    </location>
</feature>
<feature type="repeat" description="ANK" evidence="1">
    <location>
        <begin position="276"/>
        <end position="308"/>
    </location>
</feature>
<evidence type="ECO:0000313" key="3">
    <source>
        <dbReference type="Proteomes" id="UP001447188"/>
    </source>
</evidence>
<dbReference type="PROSITE" id="PS50088">
    <property type="entry name" value="ANK_REPEAT"/>
    <property type="match status" value="7"/>
</dbReference>
<evidence type="ECO:0000313" key="2">
    <source>
        <dbReference type="EMBL" id="KAL0632260.1"/>
    </source>
</evidence>
<dbReference type="EMBL" id="JBBBZM010000178">
    <property type="protein sequence ID" value="KAL0632260.1"/>
    <property type="molecule type" value="Genomic_DNA"/>
</dbReference>
<dbReference type="SUPFAM" id="SSF48403">
    <property type="entry name" value="Ankyrin repeat"/>
    <property type="match status" value="2"/>
</dbReference>
<sequence length="482" mass="54035">MPLLSLPNELILLVGECLDRPHDINHLLLANRRLASVLMALLHKSAVRLEDTQDGRTPLQWAVRRNYEPLVRILLAHNVDVNAIYRYRNRVGAHWSVLYEAVHFSRKTAMVKLLLEAGASVDLRIFSGHTALHAAAQIGSAEIVNLLIRHGAGVSIRGLYGQTPLHLAAMYGHEAIIRLLVDAGADAAAEEDYGHTAIEQAGTRVELDRHGNPPPGYDHVRIIRPMLKGVVFGRDPTFTPAEVATPALHDAVARRSAVKIAHLFDLDVCLDATDREGRTALHVAVQNQDERFVLQLLLGGADPGIRNLRQMTALHEAVRLRNVKIVQTLLRWGANIEAPGFHGKTPLFYAVEHNNVSMVTLLLRKSAAVTALLQDQATALHAAAFLGFVEVAALLLENGADVLARDRHHFTPQTWFREFSHLREDRAGEMYRAMERLLETHILRRMKKRGRVQRRERWSKSLAVSFPSRLRLSGQYRARRSR</sequence>
<reference evidence="2 3" key="1">
    <citation type="submission" date="2024-02" db="EMBL/GenBank/DDBJ databases">
        <title>Discinaceae phylogenomics.</title>
        <authorList>
            <person name="Dirks A.C."/>
            <person name="James T.Y."/>
        </authorList>
    </citation>
    <scope>NUCLEOTIDE SEQUENCE [LARGE SCALE GENOMIC DNA]</scope>
    <source>
        <strain evidence="2 3">ACD0624</strain>
    </source>
</reference>
<dbReference type="Pfam" id="PF00023">
    <property type="entry name" value="Ank"/>
    <property type="match status" value="1"/>
</dbReference>
<evidence type="ECO:0000256" key="1">
    <source>
        <dbReference type="PROSITE-ProRule" id="PRU00023"/>
    </source>
</evidence>
<feature type="repeat" description="ANK" evidence="1">
    <location>
        <begin position="160"/>
        <end position="192"/>
    </location>
</feature>
<feature type="repeat" description="ANK" evidence="1">
    <location>
        <begin position="127"/>
        <end position="159"/>
    </location>
</feature>
<keyword evidence="1" id="KW-0040">ANK repeat</keyword>
<accession>A0ABR3G905</accession>
<dbReference type="Gene3D" id="1.25.40.20">
    <property type="entry name" value="Ankyrin repeat-containing domain"/>
    <property type="match status" value="5"/>
</dbReference>
<dbReference type="SMART" id="SM00248">
    <property type="entry name" value="ANK"/>
    <property type="match status" value="8"/>
</dbReference>